<evidence type="ECO:0000313" key="3">
    <source>
        <dbReference type="Ensembl" id="ENSFCTP00005007474.1"/>
    </source>
</evidence>
<protein>
    <recommendedName>
        <fullName evidence="2">Agenet-like domain-containing protein</fullName>
    </recommendedName>
</protein>
<dbReference type="Pfam" id="PF18336">
    <property type="entry name" value="Tudor_FRX1"/>
    <property type="match status" value="1"/>
</dbReference>
<keyword evidence="1" id="KW-0472">Membrane</keyword>
<dbReference type="Proteomes" id="UP000823872">
    <property type="component" value="Chromosome F2"/>
</dbReference>
<name>A0ABI7WAW9_FELCA</name>
<reference evidence="3 4" key="1">
    <citation type="submission" date="2021-02" db="EMBL/GenBank/DDBJ databases">
        <title>Safari Cat Assemblies.</title>
        <authorList>
            <person name="Bredemeyer K.R."/>
            <person name="Murphy W.J."/>
        </authorList>
    </citation>
    <scope>NUCLEOTIDE SEQUENCE [LARGE SCALE GENOMIC DNA]</scope>
</reference>
<evidence type="ECO:0000259" key="2">
    <source>
        <dbReference type="Pfam" id="PF18336"/>
    </source>
</evidence>
<reference evidence="3" key="2">
    <citation type="submission" date="2025-08" db="UniProtKB">
        <authorList>
            <consortium name="Ensembl"/>
        </authorList>
    </citation>
    <scope>IDENTIFICATION</scope>
    <source>
        <strain evidence="3">breed Abyssinian</strain>
    </source>
</reference>
<sequence>MGGLASGGEHGARTARQCARFNWAFYKGFVNDVHEASVTIFFENNWPSERQIPFGDGSWAITGPLVFLACSGATVLLVVSS</sequence>
<dbReference type="Ensembl" id="ENSFCTT00005011818.1">
    <property type="protein sequence ID" value="ENSFCTP00005007474.1"/>
    <property type="gene ID" value="ENSFCTG00005004391.1"/>
</dbReference>
<keyword evidence="4" id="KW-1185">Reference proteome</keyword>
<keyword evidence="1" id="KW-0812">Transmembrane</keyword>
<proteinExistence type="predicted"/>
<feature type="domain" description="Agenet-like" evidence="2">
    <location>
        <begin position="22"/>
        <end position="56"/>
    </location>
</feature>
<evidence type="ECO:0000256" key="1">
    <source>
        <dbReference type="SAM" id="Phobius"/>
    </source>
</evidence>
<organism evidence="3 4">
    <name type="scientific">Felis catus</name>
    <name type="common">Cat</name>
    <name type="synonym">Felis silvestris catus</name>
    <dbReference type="NCBI Taxonomy" id="9685"/>
    <lineage>
        <taxon>Eukaryota</taxon>
        <taxon>Metazoa</taxon>
        <taxon>Chordata</taxon>
        <taxon>Craniata</taxon>
        <taxon>Vertebrata</taxon>
        <taxon>Euteleostomi</taxon>
        <taxon>Mammalia</taxon>
        <taxon>Eutheria</taxon>
        <taxon>Laurasiatheria</taxon>
        <taxon>Carnivora</taxon>
        <taxon>Feliformia</taxon>
        <taxon>Felidae</taxon>
        <taxon>Felinae</taxon>
        <taxon>Felis</taxon>
    </lineage>
</organism>
<dbReference type="Gene3D" id="2.30.30.140">
    <property type="match status" value="1"/>
</dbReference>
<evidence type="ECO:0000313" key="4">
    <source>
        <dbReference type="Proteomes" id="UP000823872"/>
    </source>
</evidence>
<feature type="transmembrane region" description="Helical" evidence="1">
    <location>
        <begin position="59"/>
        <end position="79"/>
    </location>
</feature>
<keyword evidence="1" id="KW-1133">Transmembrane helix</keyword>
<dbReference type="InterPro" id="IPR041560">
    <property type="entry name" value="Tudor_FRM1"/>
</dbReference>
<accession>A0ABI7WAW9</accession>
<reference evidence="3" key="3">
    <citation type="submission" date="2025-09" db="UniProtKB">
        <authorList>
            <consortium name="Ensembl"/>
        </authorList>
    </citation>
    <scope>IDENTIFICATION</scope>
    <source>
        <strain evidence="3">breed Abyssinian</strain>
    </source>
</reference>